<feature type="non-terminal residue" evidence="2">
    <location>
        <position position="103"/>
    </location>
</feature>
<sequence length="103" mass="12215">MEEIFPCSVLVRSTCMAFRVPGFLGVSCEMGEAKRVDRRPPRGLFFILYFVFILFSILFSIIFSLRFPKLFLFFFSSTLMWTHSCRIRPACRRHILQQEQIHV</sequence>
<evidence type="ECO:0000313" key="2">
    <source>
        <dbReference type="EMBL" id="PLN83748.1"/>
    </source>
</evidence>
<keyword evidence="1" id="KW-0812">Transmembrane</keyword>
<keyword evidence="3" id="KW-1185">Reference proteome</keyword>
<evidence type="ECO:0000256" key="1">
    <source>
        <dbReference type="SAM" id="Phobius"/>
    </source>
</evidence>
<dbReference type="AlphaFoldDB" id="A0A2J5I1P3"/>
<reference evidence="3" key="1">
    <citation type="submission" date="2017-12" db="EMBL/GenBank/DDBJ databases">
        <authorList>
            <consortium name="DOE Joint Genome Institute"/>
            <person name="Mondo S.J."/>
            <person name="Kjaerbolling I."/>
            <person name="Vesth T.C."/>
            <person name="Frisvad J.C."/>
            <person name="Nybo J.L."/>
            <person name="Theobald S."/>
            <person name="Kuo A."/>
            <person name="Bowyer P."/>
            <person name="Matsuda Y."/>
            <person name="Lyhne E.K."/>
            <person name="Kogle M.E."/>
            <person name="Clum A."/>
            <person name="Lipzen A."/>
            <person name="Salamov A."/>
            <person name="Ngan C.Y."/>
            <person name="Daum C."/>
            <person name="Chiniquy J."/>
            <person name="Barry K."/>
            <person name="LaButti K."/>
            <person name="Haridas S."/>
            <person name="Simmons B.A."/>
            <person name="Magnuson J.K."/>
            <person name="Mortensen U.H."/>
            <person name="Larsen T.O."/>
            <person name="Grigoriev I.V."/>
            <person name="Baker S.E."/>
            <person name="Andersen M.R."/>
            <person name="Nordberg H.P."/>
            <person name="Cantor M.N."/>
            <person name="Hua S.X."/>
        </authorList>
    </citation>
    <scope>NUCLEOTIDE SEQUENCE [LARGE SCALE GENOMIC DNA]</scope>
    <source>
        <strain evidence="3">IBT 19404</strain>
    </source>
</reference>
<gene>
    <name evidence="2" type="ORF">BDW42DRAFT_163980</name>
</gene>
<keyword evidence="1" id="KW-0472">Membrane</keyword>
<dbReference type="Proteomes" id="UP000235023">
    <property type="component" value="Unassembled WGS sequence"/>
</dbReference>
<protein>
    <recommendedName>
        <fullName evidence="4">Transmembrane protein</fullName>
    </recommendedName>
</protein>
<feature type="transmembrane region" description="Helical" evidence="1">
    <location>
        <begin position="44"/>
        <end position="64"/>
    </location>
</feature>
<evidence type="ECO:0000313" key="3">
    <source>
        <dbReference type="Proteomes" id="UP000235023"/>
    </source>
</evidence>
<evidence type="ECO:0008006" key="4">
    <source>
        <dbReference type="Google" id="ProtNLM"/>
    </source>
</evidence>
<name>A0A2J5I1P3_9EURO</name>
<keyword evidence="1" id="KW-1133">Transmembrane helix</keyword>
<accession>A0A2J5I1P3</accession>
<organism evidence="2 3">
    <name type="scientific">Aspergillus taichungensis</name>
    <dbReference type="NCBI Taxonomy" id="482145"/>
    <lineage>
        <taxon>Eukaryota</taxon>
        <taxon>Fungi</taxon>
        <taxon>Dikarya</taxon>
        <taxon>Ascomycota</taxon>
        <taxon>Pezizomycotina</taxon>
        <taxon>Eurotiomycetes</taxon>
        <taxon>Eurotiomycetidae</taxon>
        <taxon>Eurotiales</taxon>
        <taxon>Aspergillaceae</taxon>
        <taxon>Aspergillus</taxon>
        <taxon>Aspergillus subgen. Circumdati</taxon>
    </lineage>
</organism>
<dbReference type="EMBL" id="KZ559516">
    <property type="protein sequence ID" value="PLN83748.1"/>
    <property type="molecule type" value="Genomic_DNA"/>
</dbReference>
<proteinExistence type="predicted"/>